<evidence type="ECO:0000313" key="4">
    <source>
        <dbReference type="Proteomes" id="UP000007801"/>
    </source>
</evidence>
<dbReference type="CTD" id="37119"/>
<gene>
    <name evidence="3" type="primary">Dana\GF12764</name>
    <name evidence="3" type="synonym">dana_GLEANR_12781</name>
    <name evidence="3" type="ORF">GF12764</name>
</gene>
<dbReference type="SUPFAM" id="SSF52540">
    <property type="entry name" value="P-loop containing nucleoside triphosphate hydrolases"/>
    <property type="match status" value="1"/>
</dbReference>
<proteinExistence type="predicted"/>
<dbReference type="OrthoDB" id="6375174at2759"/>
<reference evidence="3 4" key="1">
    <citation type="journal article" date="2007" name="Nature">
        <title>Evolution of genes and genomes on the Drosophila phylogeny.</title>
        <authorList>
            <consortium name="Drosophila 12 Genomes Consortium"/>
            <person name="Clark A.G."/>
            <person name="Eisen M.B."/>
            <person name="Smith D.R."/>
            <person name="Bergman C.M."/>
            <person name="Oliver B."/>
            <person name="Markow T.A."/>
            <person name="Kaufman T.C."/>
            <person name="Kellis M."/>
            <person name="Gelbart W."/>
            <person name="Iyer V.N."/>
            <person name="Pollard D.A."/>
            <person name="Sackton T.B."/>
            <person name="Larracuente A.M."/>
            <person name="Singh N.D."/>
            <person name="Abad J.P."/>
            <person name="Abt D.N."/>
            <person name="Adryan B."/>
            <person name="Aguade M."/>
            <person name="Akashi H."/>
            <person name="Anderson W.W."/>
            <person name="Aquadro C.F."/>
            <person name="Ardell D.H."/>
            <person name="Arguello R."/>
            <person name="Artieri C.G."/>
            <person name="Barbash D.A."/>
            <person name="Barker D."/>
            <person name="Barsanti P."/>
            <person name="Batterham P."/>
            <person name="Batzoglou S."/>
            <person name="Begun D."/>
            <person name="Bhutkar A."/>
            <person name="Blanco E."/>
            <person name="Bosak S.A."/>
            <person name="Bradley R.K."/>
            <person name="Brand A.D."/>
            <person name="Brent M.R."/>
            <person name="Brooks A.N."/>
            <person name="Brown R.H."/>
            <person name="Butlin R.K."/>
            <person name="Caggese C."/>
            <person name="Calvi B.R."/>
            <person name="Bernardo de Carvalho A."/>
            <person name="Caspi A."/>
            <person name="Castrezana S."/>
            <person name="Celniker S.E."/>
            <person name="Chang J.L."/>
            <person name="Chapple C."/>
            <person name="Chatterji S."/>
            <person name="Chinwalla A."/>
            <person name="Civetta A."/>
            <person name="Clifton S.W."/>
            <person name="Comeron J.M."/>
            <person name="Costello J.C."/>
            <person name="Coyne J.A."/>
            <person name="Daub J."/>
            <person name="David R.G."/>
            <person name="Delcher A.L."/>
            <person name="Delehaunty K."/>
            <person name="Do C.B."/>
            <person name="Ebling H."/>
            <person name="Edwards K."/>
            <person name="Eickbush T."/>
            <person name="Evans J.D."/>
            <person name="Filipski A."/>
            <person name="Findeiss S."/>
            <person name="Freyhult E."/>
            <person name="Fulton L."/>
            <person name="Fulton R."/>
            <person name="Garcia A.C."/>
            <person name="Gardiner A."/>
            <person name="Garfield D.A."/>
            <person name="Garvin B.E."/>
            <person name="Gibson G."/>
            <person name="Gilbert D."/>
            <person name="Gnerre S."/>
            <person name="Godfrey J."/>
            <person name="Good R."/>
            <person name="Gotea V."/>
            <person name="Gravely B."/>
            <person name="Greenberg A.J."/>
            <person name="Griffiths-Jones S."/>
            <person name="Gross S."/>
            <person name="Guigo R."/>
            <person name="Gustafson E.A."/>
            <person name="Haerty W."/>
            <person name="Hahn M.W."/>
            <person name="Halligan D.L."/>
            <person name="Halpern A.L."/>
            <person name="Halter G.M."/>
            <person name="Han M.V."/>
            <person name="Heger A."/>
            <person name="Hillier L."/>
            <person name="Hinrichs A.S."/>
            <person name="Holmes I."/>
            <person name="Hoskins R.A."/>
            <person name="Hubisz M.J."/>
            <person name="Hultmark D."/>
            <person name="Huntley M.A."/>
            <person name="Jaffe D.B."/>
            <person name="Jagadeeshan S."/>
            <person name="Jeck W.R."/>
            <person name="Johnson J."/>
            <person name="Jones C.D."/>
            <person name="Jordan W.C."/>
            <person name="Karpen G.H."/>
            <person name="Kataoka E."/>
            <person name="Keightley P.D."/>
            <person name="Kheradpour P."/>
            <person name="Kirkness E.F."/>
            <person name="Koerich L.B."/>
            <person name="Kristiansen K."/>
            <person name="Kudrna D."/>
            <person name="Kulathinal R.J."/>
            <person name="Kumar S."/>
            <person name="Kwok R."/>
            <person name="Lander E."/>
            <person name="Langley C.H."/>
            <person name="Lapoint R."/>
            <person name="Lazzaro B.P."/>
            <person name="Lee S.J."/>
            <person name="Levesque L."/>
            <person name="Li R."/>
            <person name="Lin C.F."/>
            <person name="Lin M.F."/>
            <person name="Lindblad-Toh K."/>
            <person name="Llopart A."/>
            <person name="Long M."/>
            <person name="Low L."/>
            <person name="Lozovsky E."/>
            <person name="Lu J."/>
            <person name="Luo M."/>
            <person name="Machado C.A."/>
            <person name="Makalowski W."/>
            <person name="Marzo M."/>
            <person name="Matsuda M."/>
            <person name="Matzkin L."/>
            <person name="McAllister B."/>
            <person name="McBride C.S."/>
            <person name="McKernan B."/>
            <person name="McKernan K."/>
            <person name="Mendez-Lago M."/>
            <person name="Minx P."/>
            <person name="Mollenhauer M.U."/>
            <person name="Montooth K."/>
            <person name="Mount S.M."/>
            <person name="Mu X."/>
            <person name="Myers E."/>
            <person name="Negre B."/>
            <person name="Newfeld S."/>
            <person name="Nielsen R."/>
            <person name="Noor M.A."/>
            <person name="O'Grady P."/>
            <person name="Pachter L."/>
            <person name="Papaceit M."/>
            <person name="Parisi M.J."/>
            <person name="Parisi M."/>
            <person name="Parts L."/>
            <person name="Pedersen J.S."/>
            <person name="Pesole G."/>
            <person name="Phillippy A.M."/>
            <person name="Ponting C.P."/>
            <person name="Pop M."/>
            <person name="Porcelli D."/>
            <person name="Powell J.R."/>
            <person name="Prohaska S."/>
            <person name="Pruitt K."/>
            <person name="Puig M."/>
            <person name="Quesneville H."/>
            <person name="Ram K.R."/>
            <person name="Rand D."/>
            <person name="Rasmussen M.D."/>
            <person name="Reed L.K."/>
            <person name="Reenan R."/>
            <person name="Reily A."/>
            <person name="Remington K.A."/>
            <person name="Rieger T.T."/>
            <person name="Ritchie M.G."/>
            <person name="Robin C."/>
            <person name="Rogers Y.H."/>
            <person name="Rohde C."/>
            <person name="Rozas J."/>
            <person name="Rubenfield M.J."/>
            <person name="Ruiz A."/>
            <person name="Russo S."/>
            <person name="Salzberg S.L."/>
            <person name="Sanchez-Gracia A."/>
            <person name="Saranga D.J."/>
            <person name="Sato H."/>
            <person name="Schaeffer S.W."/>
            <person name="Schatz M.C."/>
            <person name="Schlenke T."/>
            <person name="Schwartz R."/>
            <person name="Segarra C."/>
            <person name="Singh R.S."/>
            <person name="Sirot L."/>
            <person name="Sirota M."/>
            <person name="Sisneros N.B."/>
            <person name="Smith C.D."/>
            <person name="Smith T.F."/>
            <person name="Spieth J."/>
            <person name="Stage D.E."/>
            <person name="Stark A."/>
            <person name="Stephan W."/>
            <person name="Strausberg R.L."/>
            <person name="Strempel S."/>
            <person name="Sturgill D."/>
            <person name="Sutton G."/>
            <person name="Sutton G.G."/>
            <person name="Tao W."/>
            <person name="Teichmann S."/>
            <person name="Tobari Y.N."/>
            <person name="Tomimura Y."/>
            <person name="Tsolas J.M."/>
            <person name="Valente V.L."/>
            <person name="Venter E."/>
            <person name="Venter J.C."/>
            <person name="Vicario S."/>
            <person name="Vieira F.G."/>
            <person name="Vilella A.J."/>
            <person name="Villasante A."/>
            <person name="Walenz B."/>
            <person name="Wang J."/>
            <person name="Wasserman M."/>
            <person name="Watts T."/>
            <person name="Wilson D."/>
            <person name="Wilson R.K."/>
            <person name="Wing R.A."/>
            <person name="Wolfner M.F."/>
            <person name="Wong A."/>
            <person name="Wong G.K."/>
            <person name="Wu C.I."/>
            <person name="Wu G."/>
            <person name="Yamamoto D."/>
            <person name="Yang H.P."/>
            <person name="Yang S.P."/>
            <person name="Yorke J.A."/>
            <person name="Yoshida K."/>
            <person name="Zdobnov E."/>
            <person name="Zhang P."/>
            <person name="Zhang Y."/>
            <person name="Zimin A.V."/>
            <person name="Baldwin J."/>
            <person name="Abdouelleil A."/>
            <person name="Abdulkadir J."/>
            <person name="Abebe A."/>
            <person name="Abera B."/>
            <person name="Abreu J."/>
            <person name="Acer S.C."/>
            <person name="Aftuck L."/>
            <person name="Alexander A."/>
            <person name="An P."/>
            <person name="Anderson E."/>
            <person name="Anderson S."/>
            <person name="Arachi H."/>
            <person name="Azer M."/>
            <person name="Bachantsang P."/>
            <person name="Barry A."/>
            <person name="Bayul T."/>
            <person name="Berlin A."/>
            <person name="Bessette D."/>
            <person name="Bloom T."/>
            <person name="Blye J."/>
            <person name="Boguslavskiy L."/>
            <person name="Bonnet C."/>
            <person name="Boukhgalter B."/>
            <person name="Bourzgui I."/>
            <person name="Brown A."/>
            <person name="Cahill P."/>
            <person name="Channer S."/>
            <person name="Cheshatsang Y."/>
            <person name="Chuda L."/>
            <person name="Citroen M."/>
            <person name="Collymore A."/>
            <person name="Cooke P."/>
            <person name="Costello M."/>
            <person name="D'Aco K."/>
            <person name="Daza R."/>
            <person name="De Haan G."/>
            <person name="DeGray S."/>
            <person name="DeMaso C."/>
            <person name="Dhargay N."/>
            <person name="Dooley K."/>
            <person name="Dooley E."/>
            <person name="Doricent M."/>
            <person name="Dorje P."/>
            <person name="Dorjee K."/>
            <person name="Dupes A."/>
            <person name="Elong R."/>
            <person name="Falk J."/>
            <person name="Farina A."/>
            <person name="Faro S."/>
            <person name="Ferguson D."/>
            <person name="Fisher S."/>
            <person name="Foley C.D."/>
            <person name="Franke A."/>
            <person name="Friedrich D."/>
            <person name="Gadbois L."/>
            <person name="Gearin G."/>
            <person name="Gearin C.R."/>
            <person name="Giannoukos G."/>
            <person name="Goode T."/>
            <person name="Graham J."/>
            <person name="Grandbois E."/>
            <person name="Grewal S."/>
            <person name="Gyaltsen K."/>
            <person name="Hafez N."/>
            <person name="Hagos B."/>
            <person name="Hall J."/>
            <person name="Henson C."/>
            <person name="Hollinger A."/>
            <person name="Honan T."/>
            <person name="Huard M.D."/>
            <person name="Hughes L."/>
            <person name="Hurhula B."/>
            <person name="Husby M.E."/>
            <person name="Kamat A."/>
            <person name="Kanga B."/>
            <person name="Kashin S."/>
            <person name="Khazanovich D."/>
            <person name="Kisner P."/>
            <person name="Lance K."/>
            <person name="Lara M."/>
            <person name="Lee W."/>
            <person name="Lennon N."/>
            <person name="Letendre F."/>
            <person name="LeVine R."/>
            <person name="Lipovsky A."/>
            <person name="Liu X."/>
            <person name="Liu J."/>
            <person name="Liu S."/>
            <person name="Lokyitsang T."/>
            <person name="Lokyitsang Y."/>
            <person name="Lubonja R."/>
            <person name="Lui A."/>
            <person name="MacDonald P."/>
            <person name="Magnisalis V."/>
            <person name="Maru K."/>
            <person name="Matthews C."/>
            <person name="McCusker W."/>
            <person name="McDonough S."/>
            <person name="Mehta T."/>
            <person name="Meldrim J."/>
            <person name="Meneus L."/>
            <person name="Mihai O."/>
            <person name="Mihalev A."/>
            <person name="Mihova T."/>
            <person name="Mittelman R."/>
            <person name="Mlenga V."/>
            <person name="Montmayeur A."/>
            <person name="Mulrain L."/>
            <person name="Navidi A."/>
            <person name="Naylor J."/>
            <person name="Negash T."/>
            <person name="Nguyen T."/>
            <person name="Nguyen N."/>
            <person name="Nicol R."/>
            <person name="Norbu C."/>
            <person name="Norbu N."/>
            <person name="Novod N."/>
            <person name="O'Neill B."/>
            <person name="Osman S."/>
            <person name="Markiewicz E."/>
            <person name="Oyono O.L."/>
            <person name="Patti C."/>
            <person name="Phunkhang P."/>
            <person name="Pierre F."/>
            <person name="Priest M."/>
            <person name="Raghuraman S."/>
            <person name="Rege F."/>
            <person name="Reyes R."/>
            <person name="Rise C."/>
            <person name="Rogov P."/>
            <person name="Ross K."/>
            <person name="Ryan E."/>
            <person name="Settipalli S."/>
            <person name="Shea T."/>
            <person name="Sherpa N."/>
            <person name="Shi L."/>
            <person name="Shih D."/>
            <person name="Sparrow T."/>
            <person name="Spaulding J."/>
            <person name="Stalker J."/>
            <person name="Stange-Thomann N."/>
            <person name="Stavropoulos S."/>
            <person name="Stone C."/>
            <person name="Strader C."/>
            <person name="Tesfaye S."/>
            <person name="Thomson T."/>
            <person name="Thoulutsang Y."/>
            <person name="Thoulutsang D."/>
            <person name="Topham K."/>
            <person name="Topping I."/>
            <person name="Tsamla T."/>
            <person name="Vassiliev H."/>
            <person name="Vo A."/>
            <person name="Wangchuk T."/>
            <person name="Wangdi T."/>
            <person name="Weiand M."/>
            <person name="Wilkinson J."/>
            <person name="Wilson A."/>
            <person name="Yadav S."/>
            <person name="Young G."/>
            <person name="Yu Q."/>
            <person name="Zembek L."/>
            <person name="Zhong D."/>
            <person name="Zimmer A."/>
            <person name="Zwirko Z."/>
            <person name="Jaffe D.B."/>
            <person name="Alvarez P."/>
            <person name="Brockman W."/>
            <person name="Butler J."/>
            <person name="Chin C."/>
            <person name="Gnerre S."/>
            <person name="Grabherr M."/>
            <person name="Kleber M."/>
            <person name="Mauceli E."/>
            <person name="MacCallum I."/>
        </authorList>
    </citation>
    <scope>NUCLEOTIDE SEQUENCE [LARGE SCALE GENOMIC DNA]</scope>
    <source>
        <strain evidence="4">Tucson 14024-0371.13</strain>
    </source>
</reference>
<dbReference type="EMBL" id="CH902619">
    <property type="protein sequence ID" value="KPU75941.1"/>
    <property type="molecule type" value="Genomic_DNA"/>
</dbReference>
<dbReference type="FunFam" id="3.40.50.300:FF:001321">
    <property type="entry name" value="Uncharacterized protein, isoform B"/>
    <property type="match status" value="1"/>
</dbReference>
<evidence type="ECO:0000259" key="2">
    <source>
        <dbReference type="Pfam" id="PF13521"/>
    </source>
</evidence>
<dbReference type="Proteomes" id="UP000007801">
    <property type="component" value="Unassembled WGS sequence"/>
</dbReference>
<dbReference type="InterPro" id="IPR053227">
    <property type="entry name" value="TRPL-trafficking_regulator"/>
</dbReference>
<dbReference type="Pfam" id="PF13521">
    <property type="entry name" value="AAA_28"/>
    <property type="match status" value="1"/>
</dbReference>
<evidence type="ECO:0000256" key="1">
    <source>
        <dbReference type="SAM" id="MobiDB-lite"/>
    </source>
</evidence>
<dbReference type="SUPFAM" id="SSF55154">
    <property type="entry name" value="CYTH-like phosphatases"/>
    <property type="match status" value="1"/>
</dbReference>
<protein>
    <submittedName>
        <fullName evidence="3">Uncharacterized protein, isoform C</fullName>
    </submittedName>
</protein>
<dbReference type="Gene3D" id="3.40.50.300">
    <property type="entry name" value="P-loop containing nucleotide triphosphate hydrolases"/>
    <property type="match status" value="1"/>
</dbReference>
<dbReference type="InterPro" id="IPR033469">
    <property type="entry name" value="CYTH-like_dom_sf"/>
</dbReference>
<dbReference type="PANTHER" id="PTHR34932">
    <property type="entry name" value="TRPL TRANSLOCATION DEFECT PROTEIN 14"/>
    <property type="match status" value="1"/>
</dbReference>
<dbReference type="InterPro" id="IPR038727">
    <property type="entry name" value="NadR/Ttd14_AAA_dom"/>
</dbReference>
<organism evidence="3 4">
    <name type="scientific">Drosophila ananassae</name>
    <name type="common">Fruit fly</name>
    <dbReference type="NCBI Taxonomy" id="7217"/>
    <lineage>
        <taxon>Eukaryota</taxon>
        <taxon>Metazoa</taxon>
        <taxon>Ecdysozoa</taxon>
        <taxon>Arthropoda</taxon>
        <taxon>Hexapoda</taxon>
        <taxon>Insecta</taxon>
        <taxon>Pterygota</taxon>
        <taxon>Neoptera</taxon>
        <taxon>Endopterygota</taxon>
        <taxon>Diptera</taxon>
        <taxon>Brachycera</taxon>
        <taxon>Muscomorpha</taxon>
        <taxon>Ephydroidea</taxon>
        <taxon>Drosophilidae</taxon>
        <taxon>Drosophila</taxon>
        <taxon>Sophophora</taxon>
    </lineage>
</organism>
<dbReference type="GeneID" id="6495611"/>
<sequence length="478" mass="53935">MSTAADQLVAPAALTNGQQSVVVATSNGQKEPKEPQQQIENIKSTSPKPGAMPSLKLNKMPSASSKEKRVYKIVLTGGPCGGKTTGQSRLCTFFENLGWKVFRVPETATVLLSGGVKFSDLTEKEAYKFQENLIRTMVQIENTYFELGNSSTRNCLIICDRGVMDASAYISKDKWEKMMAGNKWNSVEMRDNRYNQILHLVSAANGAEEFYSTEDHACRSEGVDLARELDYKSAAAWVGHPYFDVIDNSTNFETKMNRMIESVCQKLGIDIGDRLQATSRKLKYLIAVLPPDSAFPPFQDFDVVHHYLQSAGPKVQARLRKRGQKNHWSYIHTQRRPNVHGQARIEVKTQLTHRDYMNLLAQRDDAHFTIYKKRRCFLINNQYFQLDIYKEPGHPRCKGLVLLETYSSLTGDALKNCMPKFLNIVKEVTGDPDYSMFNLSLKEDWSTTKKFCRTATHVTGATNGVSSTPLVCPWPNCP</sequence>
<accession>A0A0P8Y2A9</accession>
<name>A0A0P8Y2A9_DROAN</name>
<dbReference type="GO" id="GO:0005525">
    <property type="term" value="F:GTP binding"/>
    <property type="evidence" value="ECO:0007669"/>
    <property type="project" value="TreeGrafter"/>
</dbReference>
<dbReference type="GO" id="GO:0035091">
    <property type="term" value="F:phosphatidylinositol binding"/>
    <property type="evidence" value="ECO:0007669"/>
    <property type="project" value="TreeGrafter"/>
</dbReference>
<keyword evidence="4" id="KW-1185">Reference proteome</keyword>
<dbReference type="AlphaFoldDB" id="A0A0P8Y2A9"/>
<dbReference type="GO" id="GO:0070300">
    <property type="term" value="F:phosphatidic acid binding"/>
    <property type="evidence" value="ECO:0007669"/>
    <property type="project" value="TreeGrafter"/>
</dbReference>
<dbReference type="GO" id="GO:0045494">
    <property type="term" value="P:photoreceptor cell maintenance"/>
    <property type="evidence" value="ECO:0007669"/>
    <property type="project" value="TreeGrafter"/>
</dbReference>
<dbReference type="Gene3D" id="2.40.320.10">
    <property type="entry name" value="Hypothetical Protein Pfu-838710-001"/>
    <property type="match status" value="1"/>
</dbReference>
<dbReference type="FunFam" id="2.40.320.10:FF:000003">
    <property type="entry name" value="Uncharacterized protein, isoform C"/>
    <property type="match status" value="1"/>
</dbReference>
<dbReference type="InterPro" id="IPR027417">
    <property type="entry name" value="P-loop_NTPase"/>
</dbReference>
<dbReference type="PANTHER" id="PTHR34932:SF1">
    <property type="entry name" value="TRPL TRANSLOCATION DEFECT PROTEIN 14"/>
    <property type="match status" value="1"/>
</dbReference>
<evidence type="ECO:0000313" key="3">
    <source>
        <dbReference type="EMBL" id="KPU75941.1"/>
    </source>
</evidence>
<feature type="domain" description="NadR/Ttd14 AAA" evidence="2">
    <location>
        <begin position="72"/>
        <end position="254"/>
    </location>
</feature>
<feature type="region of interest" description="Disordered" evidence="1">
    <location>
        <begin position="23"/>
        <end position="58"/>
    </location>
</feature>